<dbReference type="GO" id="GO:0008422">
    <property type="term" value="F:beta-glucosidase activity"/>
    <property type="evidence" value="ECO:0007669"/>
    <property type="project" value="UniProtKB-ARBA"/>
</dbReference>
<dbReference type="EMBL" id="JAVIJP010000015">
    <property type="protein sequence ID" value="KAL3644199.1"/>
    <property type="molecule type" value="Genomic_DNA"/>
</dbReference>
<reference evidence="7" key="1">
    <citation type="journal article" date="2024" name="IScience">
        <title>Strigolactones Initiate the Formation of Haustorium-like Structures in Castilleja.</title>
        <authorList>
            <person name="Buerger M."/>
            <person name="Peterson D."/>
            <person name="Chory J."/>
        </authorList>
    </citation>
    <scope>NUCLEOTIDE SEQUENCE [LARGE SCALE GENOMIC DNA]</scope>
</reference>
<name>A0ABD3DTK4_9LAMI</name>
<evidence type="ECO:0000313" key="6">
    <source>
        <dbReference type="EMBL" id="KAL3644199.1"/>
    </source>
</evidence>
<dbReference type="PANTHER" id="PTHR10353:SF137">
    <property type="entry name" value="MYROSINASE 3-RELATED"/>
    <property type="match status" value="1"/>
</dbReference>
<dbReference type="PANTHER" id="PTHR10353">
    <property type="entry name" value="GLYCOSYL HYDROLASE"/>
    <property type="match status" value="1"/>
</dbReference>
<dbReference type="InterPro" id="IPR017853">
    <property type="entry name" value="GH"/>
</dbReference>
<dbReference type="PRINTS" id="PR00131">
    <property type="entry name" value="GLHYDRLASE1"/>
</dbReference>
<evidence type="ECO:0008006" key="8">
    <source>
        <dbReference type="Google" id="ProtNLM"/>
    </source>
</evidence>
<comment type="similarity">
    <text evidence="1 5">Belongs to the glycosyl hydrolase 1 family.</text>
</comment>
<dbReference type="InterPro" id="IPR001360">
    <property type="entry name" value="Glyco_hydro_1"/>
</dbReference>
<evidence type="ECO:0000256" key="3">
    <source>
        <dbReference type="ARBA" id="ARBA00022801"/>
    </source>
</evidence>
<proteinExistence type="inferred from homology"/>
<evidence type="ECO:0000256" key="1">
    <source>
        <dbReference type="ARBA" id="ARBA00010838"/>
    </source>
</evidence>
<dbReference type="SUPFAM" id="SSF51445">
    <property type="entry name" value="(Trans)glycosidases"/>
    <property type="match status" value="1"/>
</dbReference>
<keyword evidence="2" id="KW-0017">Alkaloid metabolism</keyword>
<sequence length="733" mass="83930">MLSDLIAKCLPRRNHHVLLTISPETTPRAHHPVVPDQVSNPHIHNLFHQLYNLDQRDTPTTAYLHLAKHLADQLAAAGRPITLLEFNVLALRGLRPEFKDIRITLAARPCPVSFPELHSFLVSHEFIHGHTSFYQLSNNVVSPVCQLCSGPGHTAKSCGRYCWESSLKNSTDGMRHSKVEFHEDDCYKFLKAENNAMVIKDIDNSSINRDDFPDEFVFGVATSSYQFEGAAAEGGRGLGVWDIFSMETPDRIFDGTNGNVAVDMYNRYKEDIEMMKKMGFGACRISISWPRILPGGRRTAGINKEGINFYNDFINTLLAHDIEPYVSVFHWDLPYCLEQEYGGFLSKQIVNDFREFVELCFWEFGDRVKSWITINEPWTYCTSGYVSGKFPPSKPAASPDKIGNNLTTYRAVHDPKLTVPAKHGYFNSNSNSDPSKDAYTVARNLLLAHATAVHSYRTKFKELQEGKIGMVLCCQWFEPLHEKSEEDVIASKRGMDFMLGWFLEPALYGRYPESMIKFVPPENLAQFSEEESQMLKGSIDFLGLNYYTANYAANDISPNTDKAYYRDQKITFLGEKDGKLIGPLAGSTWLYIVPWGIYKLLKHIKDTYKDMPPIYITENGVDDKYDCKLTSSEICADITRVKYHQDHLAYTLKAINEGVNVKGYFAWSYCDNFEWYEGFTVRFGLIYIDFMNNLTRYPKSSAFWFTKFLHKRKAKNMARDKMIASENFKFIKD</sequence>
<dbReference type="InterPro" id="IPR033132">
    <property type="entry name" value="GH_1_N_CS"/>
</dbReference>
<evidence type="ECO:0000256" key="2">
    <source>
        <dbReference type="ARBA" id="ARBA00022589"/>
    </source>
</evidence>
<keyword evidence="7" id="KW-1185">Reference proteome</keyword>
<accession>A0ABD3DTK4</accession>
<evidence type="ECO:0000256" key="5">
    <source>
        <dbReference type="RuleBase" id="RU003690"/>
    </source>
</evidence>
<comment type="caution">
    <text evidence="6">The sequence shown here is derived from an EMBL/GenBank/DDBJ whole genome shotgun (WGS) entry which is preliminary data.</text>
</comment>
<protein>
    <recommendedName>
        <fullName evidence="8">Beta-glucosidase</fullName>
    </recommendedName>
</protein>
<dbReference type="PROSITE" id="PS00653">
    <property type="entry name" value="GLYCOSYL_HYDROL_F1_2"/>
    <property type="match status" value="1"/>
</dbReference>
<evidence type="ECO:0000313" key="7">
    <source>
        <dbReference type="Proteomes" id="UP001632038"/>
    </source>
</evidence>
<keyword evidence="3" id="KW-0378">Hydrolase</keyword>
<dbReference type="Proteomes" id="UP001632038">
    <property type="component" value="Unassembled WGS sequence"/>
</dbReference>
<dbReference type="FunFam" id="3.20.20.80:FF:000022">
    <property type="entry name" value="Beta-glucosidase 11"/>
    <property type="match status" value="1"/>
</dbReference>
<dbReference type="Pfam" id="PF00232">
    <property type="entry name" value="Glyco_hydro_1"/>
    <property type="match status" value="1"/>
</dbReference>
<dbReference type="GO" id="GO:0009821">
    <property type="term" value="P:alkaloid biosynthetic process"/>
    <property type="evidence" value="ECO:0007669"/>
    <property type="project" value="UniProtKB-ARBA"/>
</dbReference>
<keyword evidence="4" id="KW-0326">Glycosidase</keyword>
<organism evidence="6 7">
    <name type="scientific">Castilleja foliolosa</name>
    <dbReference type="NCBI Taxonomy" id="1961234"/>
    <lineage>
        <taxon>Eukaryota</taxon>
        <taxon>Viridiplantae</taxon>
        <taxon>Streptophyta</taxon>
        <taxon>Embryophyta</taxon>
        <taxon>Tracheophyta</taxon>
        <taxon>Spermatophyta</taxon>
        <taxon>Magnoliopsida</taxon>
        <taxon>eudicotyledons</taxon>
        <taxon>Gunneridae</taxon>
        <taxon>Pentapetalae</taxon>
        <taxon>asterids</taxon>
        <taxon>lamiids</taxon>
        <taxon>Lamiales</taxon>
        <taxon>Orobanchaceae</taxon>
        <taxon>Pedicularideae</taxon>
        <taxon>Castillejinae</taxon>
        <taxon>Castilleja</taxon>
    </lineage>
</organism>
<gene>
    <name evidence="6" type="ORF">CASFOL_012131</name>
</gene>
<evidence type="ECO:0000256" key="4">
    <source>
        <dbReference type="ARBA" id="ARBA00023295"/>
    </source>
</evidence>
<dbReference type="Gene3D" id="3.20.20.80">
    <property type="entry name" value="Glycosidases"/>
    <property type="match status" value="1"/>
</dbReference>
<dbReference type="AlphaFoldDB" id="A0ABD3DTK4"/>